<feature type="region of interest" description="Disordered" evidence="1">
    <location>
        <begin position="365"/>
        <end position="447"/>
    </location>
</feature>
<evidence type="ECO:0000313" key="4">
    <source>
        <dbReference type="Proteomes" id="UP001152795"/>
    </source>
</evidence>
<dbReference type="GO" id="GO:0003676">
    <property type="term" value="F:nucleic acid binding"/>
    <property type="evidence" value="ECO:0007669"/>
    <property type="project" value="InterPro"/>
</dbReference>
<gene>
    <name evidence="3" type="ORF">PACLA_8A072686</name>
</gene>
<feature type="region of interest" description="Disordered" evidence="1">
    <location>
        <begin position="286"/>
        <end position="343"/>
    </location>
</feature>
<dbReference type="AlphaFoldDB" id="A0A7D9KJT0"/>
<dbReference type="GO" id="GO:0008270">
    <property type="term" value="F:zinc ion binding"/>
    <property type="evidence" value="ECO:0007669"/>
    <property type="project" value="InterPro"/>
</dbReference>
<organism evidence="3 4">
    <name type="scientific">Paramuricea clavata</name>
    <name type="common">Red gorgonian</name>
    <name type="synonym">Violescent sea-whip</name>
    <dbReference type="NCBI Taxonomy" id="317549"/>
    <lineage>
        <taxon>Eukaryota</taxon>
        <taxon>Metazoa</taxon>
        <taxon>Cnidaria</taxon>
        <taxon>Anthozoa</taxon>
        <taxon>Octocorallia</taxon>
        <taxon>Malacalcyonacea</taxon>
        <taxon>Plexauridae</taxon>
        <taxon>Paramuricea</taxon>
    </lineage>
</organism>
<dbReference type="Proteomes" id="UP001152795">
    <property type="component" value="Unassembled WGS sequence"/>
</dbReference>
<evidence type="ECO:0000259" key="2">
    <source>
        <dbReference type="Pfam" id="PF03732"/>
    </source>
</evidence>
<dbReference type="PANTHER" id="PTHR33223">
    <property type="entry name" value="CCHC-TYPE DOMAIN-CONTAINING PROTEIN"/>
    <property type="match status" value="1"/>
</dbReference>
<comment type="caution">
    <text evidence="3">The sequence shown here is derived from an EMBL/GenBank/DDBJ whole genome shotgun (WGS) entry which is preliminary data.</text>
</comment>
<protein>
    <submittedName>
        <fullName evidence="3">Uncharacterized protein LOC113696811</fullName>
    </submittedName>
</protein>
<dbReference type="Pfam" id="PF03732">
    <property type="entry name" value="Retrotrans_gag"/>
    <property type="match status" value="1"/>
</dbReference>
<evidence type="ECO:0000256" key="1">
    <source>
        <dbReference type="SAM" id="MobiDB-lite"/>
    </source>
</evidence>
<dbReference type="PANTHER" id="PTHR33223:SF6">
    <property type="entry name" value="CCHC-TYPE DOMAIN-CONTAINING PROTEIN"/>
    <property type="match status" value="1"/>
</dbReference>
<dbReference type="SUPFAM" id="SSF57756">
    <property type="entry name" value="Retrovirus zinc finger-like domains"/>
    <property type="match status" value="1"/>
</dbReference>
<evidence type="ECO:0000313" key="3">
    <source>
        <dbReference type="EMBL" id="CAB4045760.1"/>
    </source>
</evidence>
<reference evidence="3" key="1">
    <citation type="submission" date="2020-04" db="EMBL/GenBank/DDBJ databases">
        <authorList>
            <person name="Alioto T."/>
            <person name="Alioto T."/>
            <person name="Gomez Garrido J."/>
        </authorList>
    </citation>
    <scope>NUCLEOTIDE SEQUENCE</scope>
    <source>
        <strain evidence="3">A484AB</strain>
    </source>
</reference>
<dbReference type="InterPro" id="IPR005162">
    <property type="entry name" value="Retrotrans_gag_dom"/>
</dbReference>
<feature type="compositionally biased region" description="Low complexity" evidence="1">
    <location>
        <begin position="420"/>
        <end position="431"/>
    </location>
</feature>
<dbReference type="EMBL" id="CACRXK020041745">
    <property type="protein sequence ID" value="CAB4045760.1"/>
    <property type="molecule type" value="Genomic_DNA"/>
</dbReference>
<keyword evidence="4" id="KW-1185">Reference proteome</keyword>
<sequence>MLDKDMVEVQNQLRQKQPGVTQATYQTSLDNIQKCKDKYTELPLEPVKLEGTEKDPFIAARVQDTTFLEDLDDEEQAILDTKALGIDQIPDFSGEPGSKVAVETFVREVENHKQMRKWSDRQAAKVAAAKMKTGEAADFKMMLEDDEDQDINSWSRLKLRILTRFQPASTYAKKAEILKNVQQGPLSVQAYWGRCNYAFQQVYNVLATQKDKDGNIKWKDVRDYTRTLMFLIGLNPDISTKVVLANAKTPSEVVDAAIRVETSFLQHEAATGKPIGANSVAAVASTTTQNATETKETPQVNAVAAYHGNPPRGGSRGRGGNRGSRRGGRGGRGGAYRQAPPTTPCTFCQKMGHWERDCFAKQRMKQVYSQQQQQRSSQPPGQPPHVRNINAVFETLPQLMGPPGNDTRLPQDPPPGYYNSPMPTTPSTQPTGELRGEEFTNQSTTWN</sequence>
<name>A0A7D9KJT0_PARCT</name>
<feature type="domain" description="Retrotransposon gag" evidence="2">
    <location>
        <begin position="133"/>
        <end position="204"/>
    </location>
</feature>
<proteinExistence type="predicted"/>
<accession>A0A7D9KJT0</accession>
<feature type="compositionally biased region" description="Low complexity" evidence="1">
    <location>
        <begin position="369"/>
        <end position="379"/>
    </location>
</feature>
<dbReference type="InterPro" id="IPR036875">
    <property type="entry name" value="Znf_CCHC_sf"/>
</dbReference>